<proteinExistence type="predicted"/>
<keyword evidence="3" id="KW-1185">Reference proteome</keyword>
<gene>
    <name evidence="2" type="ORF">CCAND38_370034</name>
</gene>
<sequence>MKKIKVLSLLLVIGMTHQLYSQDAESKNFISFKKGVLNTLLLEDGDSSIFDQSKPTSHLFNETYSDYNISYQRKISSRFLLGVDFYGFNAFNKINPYSLSLQRIGLVRKDFSSHTDVKLFRGSIFYSLLDREYFKIRAGMYIPLYEIKNQSITAAYERENKREEVVYIIDNKKTSGIFLGIVQPEIAVDFLYCFNNIETGIATSWNSNISSNEPIIRFSAVLNVKF</sequence>
<evidence type="ECO:0008006" key="4">
    <source>
        <dbReference type="Google" id="ProtNLM"/>
    </source>
</evidence>
<evidence type="ECO:0000313" key="3">
    <source>
        <dbReference type="Proteomes" id="UP000045051"/>
    </source>
</evidence>
<keyword evidence="1" id="KW-0732">Signal</keyword>
<dbReference type="RefSeq" id="WP_042344371.1">
    <property type="nucleotide sequence ID" value="NZ_CDOI01000148.1"/>
</dbReference>
<dbReference type="Proteomes" id="UP000045051">
    <property type="component" value="Unassembled WGS sequence"/>
</dbReference>
<dbReference type="EMBL" id="CDOI01000148">
    <property type="protein sequence ID" value="CEN46614.1"/>
    <property type="molecule type" value="Genomic_DNA"/>
</dbReference>
<protein>
    <recommendedName>
        <fullName evidence="4">Outer membrane protein beta-barrel domain-containing protein</fullName>
    </recommendedName>
</protein>
<evidence type="ECO:0000313" key="2">
    <source>
        <dbReference type="EMBL" id="CEN46614.1"/>
    </source>
</evidence>
<feature type="signal peptide" evidence="1">
    <location>
        <begin position="1"/>
        <end position="21"/>
    </location>
</feature>
<accession>A0A0B7I7F8</accession>
<dbReference type="AlphaFoldDB" id="A0A0B7I7F8"/>
<reference evidence="2 3" key="1">
    <citation type="submission" date="2015-01" db="EMBL/GenBank/DDBJ databases">
        <authorList>
            <person name="Xiang T."/>
            <person name="Song Y."/>
            <person name="Huang L."/>
            <person name="Wang B."/>
            <person name="Wu P."/>
        </authorList>
    </citation>
    <scope>NUCLEOTIDE SEQUENCE [LARGE SCALE GENOMIC DNA]</scope>
    <source>
        <strain evidence="2 3">CcD38</strain>
    </source>
</reference>
<organism evidence="2 3">
    <name type="scientific">Capnocytophaga canis</name>
    <dbReference type="NCBI Taxonomy" id="1848903"/>
    <lineage>
        <taxon>Bacteria</taxon>
        <taxon>Pseudomonadati</taxon>
        <taxon>Bacteroidota</taxon>
        <taxon>Flavobacteriia</taxon>
        <taxon>Flavobacteriales</taxon>
        <taxon>Flavobacteriaceae</taxon>
        <taxon>Capnocytophaga</taxon>
    </lineage>
</organism>
<name>A0A0B7I7F8_9FLAO</name>
<feature type="chain" id="PRO_5002132907" description="Outer membrane protein beta-barrel domain-containing protein" evidence="1">
    <location>
        <begin position="22"/>
        <end position="226"/>
    </location>
</feature>
<evidence type="ECO:0000256" key="1">
    <source>
        <dbReference type="SAM" id="SignalP"/>
    </source>
</evidence>